<gene>
    <name evidence="2" type="ORF">EGT51_09015</name>
</gene>
<dbReference type="EMBL" id="RKLX01000014">
    <property type="protein sequence ID" value="TGD18294.1"/>
    <property type="molecule type" value="Genomic_DNA"/>
</dbReference>
<dbReference type="RefSeq" id="WP_135368364.1">
    <property type="nucleotide sequence ID" value="NZ_RKLX01000014.1"/>
</dbReference>
<dbReference type="Pfam" id="PF19087">
    <property type="entry name" value="DUF5776"/>
    <property type="match status" value="1"/>
</dbReference>
<name>A0A4Z0J9R0_9LACO</name>
<protein>
    <recommendedName>
        <fullName evidence="1">DUF5776 domain-containing protein</fullName>
    </recommendedName>
</protein>
<dbReference type="AlphaFoldDB" id="A0A4Z0J9R0"/>
<evidence type="ECO:0000313" key="2">
    <source>
        <dbReference type="EMBL" id="TGD18294.1"/>
    </source>
</evidence>
<reference evidence="2 3" key="1">
    <citation type="submission" date="2018-10" db="EMBL/GenBank/DDBJ databases">
        <title>Lactobacillus sp. R7 and Lactobacillus sp. R19 isolated from fermented mustard green product of Taiwan.</title>
        <authorList>
            <person name="Lin S.-T."/>
        </authorList>
    </citation>
    <scope>NUCLEOTIDE SEQUENCE [LARGE SCALE GENOMIC DNA]</scope>
    <source>
        <strain evidence="2 3">BCRC 81129</strain>
    </source>
</reference>
<evidence type="ECO:0000313" key="3">
    <source>
        <dbReference type="Proteomes" id="UP000297348"/>
    </source>
</evidence>
<feature type="domain" description="DUF5776" evidence="1">
    <location>
        <begin position="518"/>
        <end position="584"/>
    </location>
</feature>
<evidence type="ECO:0000259" key="1">
    <source>
        <dbReference type="Pfam" id="PF19087"/>
    </source>
</evidence>
<keyword evidence="3" id="KW-1185">Reference proteome</keyword>
<accession>A0A4Z0J9R0</accession>
<comment type="caution">
    <text evidence="2">The sequence shown here is derived from an EMBL/GenBank/DDBJ whole genome shotgun (WGS) entry which is preliminary data.</text>
</comment>
<dbReference type="OrthoDB" id="9811471at2"/>
<dbReference type="InterPro" id="IPR044081">
    <property type="entry name" value="DUF5776"/>
</dbReference>
<organism evidence="2 3">
    <name type="scientific">Levilactobacillus suantsaiihabitans</name>
    <dbReference type="NCBI Taxonomy" id="2487722"/>
    <lineage>
        <taxon>Bacteria</taxon>
        <taxon>Bacillati</taxon>
        <taxon>Bacillota</taxon>
        <taxon>Bacilli</taxon>
        <taxon>Lactobacillales</taxon>
        <taxon>Lactobacillaceae</taxon>
        <taxon>Levilactobacillus</taxon>
    </lineage>
</organism>
<proteinExistence type="predicted"/>
<dbReference type="Proteomes" id="UP000297348">
    <property type="component" value="Unassembled WGS sequence"/>
</dbReference>
<sequence length="588" mass="64911">MYVKKAKWLILVTGLIVGVGLITGVTVQTVQAATQVSTANQTSTVPTLADAEFEQQIQTSIPDGDTIEQAFPNAELRQAVAYALQAKPTDNLKKTVDNFRQNENWLNRVFVISPDSQGFPTVTKPILNWTGMSALKDLFGVISVDGQPDFDHKAAKLVQCIGSASNPLDVDMLNDDLTTSGFNELAGLRDSGVVYDNLNVSQNQITDFSAIDKLAVSGVIDTVQGLPERGSVRDQSALSVSDGRAVIKGGVPGAAFLPKTLAIDPTQGKSFQNVGMFRLETPAQTASFESFSGPHLPDAEPIGALTHPITQEKIDAFNQVDFNNHEWHYIFPWYRALTQITELEPGDMDPTTINFDQLKNMDIQGIPADASSVRVRTLWANYGSQIMNSPYTTLVDIPLTHGNKASSSASTMTSAQSTVSSASSSTSSAPAKLAVKGQAVYALKKVGLYRQPTFTKHTRRYFYPRRPRIRRPQFVVTGYGRSKQGRLRYRVRDVNHASATFGRQGYVTTVSAFITKTYYQRAPKRIRVINRQGVNAYRNRNLTKRVSHYRRGRILKVAKIQRYHLTTRLVLPNGWYVTANKTLVKASN</sequence>